<feature type="domain" description="HTH iclR-type" evidence="7">
    <location>
        <begin position="12"/>
        <end position="72"/>
    </location>
</feature>
<comment type="function">
    <text evidence="5">May be an activator protein for the gylABX operon.</text>
</comment>
<dbReference type="SUPFAM" id="SSF55781">
    <property type="entry name" value="GAF domain-like"/>
    <property type="match status" value="1"/>
</dbReference>
<keyword evidence="1" id="KW-0319">Glycerol metabolism</keyword>
<dbReference type="SUPFAM" id="SSF46785">
    <property type="entry name" value="Winged helix' DNA-binding domain"/>
    <property type="match status" value="1"/>
</dbReference>
<dbReference type="InterPro" id="IPR014757">
    <property type="entry name" value="Tscrpt_reg_IclR_C"/>
</dbReference>
<dbReference type="STRING" id="1050202.GCA_000384035_01672"/>
<dbReference type="GO" id="GO:0003700">
    <property type="term" value="F:DNA-binding transcription factor activity"/>
    <property type="evidence" value="ECO:0007669"/>
    <property type="project" value="TreeGrafter"/>
</dbReference>
<comment type="caution">
    <text evidence="9">The sequence shown here is derived from an EMBL/GenBank/DDBJ whole genome shotgun (WGS) entry which is preliminary data.</text>
</comment>
<sequence length="266" mass="29479">MEPEVDSEVGPVQSLARGLRVIRAFDETRPEMTLSEVARATGLSRASTRRFLHTLVQLGYVWTDGRLFALTPRVLELGFSYLSSLSLPEMAQPHLERLAARVHESVSVSVLDGDEIVYVGRVPTSRIMTVAINIGTRFPAYATSMGRVLLAGLQDRELEDYLGRLRPEPLGPHTVTSVDELRRELERIRSQGWAVVDQELEAGLRSLAAPIRDRTERVVAAVNVSSHASRATTEQAREELLPPLLETAARIEADLRVAPQAVRTAR</sequence>
<evidence type="ECO:0000256" key="6">
    <source>
        <dbReference type="ARBA" id="ARBA00070406"/>
    </source>
</evidence>
<keyword evidence="2" id="KW-0805">Transcription regulation</keyword>
<evidence type="ECO:0000259" key="7">
    <source>
        <dbReference type="PROSITE" id="PS51077"/>
    </source>
</evidence>
<accession>A0A2T0GUD3</accession>
<dbReference type="FunFam" id="1.10.10.10:FF:000056">
    <property type="entry name" value="IclR family transcriptional regulator"/>
    <property type="match status" value="1"/>
</dbReference>
<dbReference type="PANTHER" id="PTHR30136:SF34">
    <property type="entry name" value="TRANSCRIPTIONAL REGULATOR"/>
    <property type="match status" value="1"/>
</dbReference>
<dbReference type="GO" id="GO:0045893">
    <property type="term" value="P:positive regulation of DNA-templated transcription"/>
    <property type="evidence" value="ECO:0007669"/>
    <property type="project" value="InterPro"/>
</dbReference>
<dbReference type="Gene3D" id="1.10.10.10">
    <property type="entry name" value="Winged helix-like DNA-binding domain superfamily/Winged helix DNA-binding domain"/>
    <property type="match status" value="1"/>
</dbReference>
<evidence type="ECO:0000256" key="3">
    <source>
        <dbReference type="ARBA" id="ARBA00023125"/>
    </source>
</evidence>
<dbReference type="FunCoup" id="A0A2T0GUD3">
    <property type="interactions" value="1"/>
</dbReference>
<dbReference type="PROSITE" id="PS51078">
    <property type="entry name" value="ICLR_ED"/>
    <property type="match status" value="1"/>
</dbReference>
<dbReference type="Pfam" id="PF09339">
    <property type="entry name" value="HTH_IclR"/>
    <property type="match status" value="1"/>
</dbReference>
<dbReference type="InterPro" id="IPR036390">
    <property type="entry name" value="WH_DNA-bd_sf"/>
</dbReference>
<dbReference type="GO" id="GO:0006071">
    <property type="term" value="P:glycerol metabolic process"/>
    <property type="evidence" value="ECO:0007669"/>
    <property type="project" value="UniProtKB-KW"/>
</dbReference>
<dbReference type="InterPro" id="IPR012794">
    <property type="entry name" value="PcaR_PcaU"/>
</dbReference>
<evidence type="ECO:0000313" key="10">
    <source>
        <dbReference type="Proteomes" id="UP000239352"/>
    </source>
</evidence>
<dbReference type="EMBL" id="PVSR01000026">
    <property type="protein sequence ID" value="PRW62711.1"/>
    <property type="molecule type" value="Genomic_DNA"/>
</dbReference>
<dbReference type="GO" id="GO:0045892">
    <property type="term" value="P:negative regulation of DNA-templated transcription"/>
    <property type="evidence" value="ECO:0007669"/>
    <property type="project" value="TreeGrafter"/>
</dbReference>
<evidence type="ECO:0000256" key="1">
    <source>
        <dbReference type="ARBA" id="ARBA00022798"/>
    </source>
</evidence>
<keyword evidence="3" id="KW-0238">DNA-binding</keyword>
<feature type="domain" description="IclR-ED" evidence="8">
    <location>
        <begin position="73"/>
        <end position="257"/>
    </location>
</feature>
<dbReference type="SMART" id="SM00346">
    <property type="entry name" value="HTH_ICLR"/>
    <property type="match status" value="1"/>
</dbReference>
<dbReference type="Pfam" id="PF01614">
    <property type="entry name" value="IclR_C"/>
    <property type="match status" value="1"/>
</dbReference>
<dbReference type="InterPro" id="IPR005471">
    <property type="entry name" value="Tscrpt_reg_IclR_N"/>
</dbReference>
<dbReference type="InterPro" id="IPR029016">
    <property type="entry name" value="GAF-like_dom_sf"/>
</dbReference>
<dbReference type="PROSITE" id="PS51077">
    <property type="entry name" value="HTH_ICLR"/>
    <property type="match status" value="1"/>
</dbReference>
<dbReference type="RefSeq" id="WP_106114386.1">
    <property type="nucleotide sequence ID" value="NZ_PVSR01000026.1"/>
</dbReference>
<gene>
    <name evidence="9" type="ORF">CEP50_13915</name>
</gene>
<dbReference type="GO" id="GO:0046278">
    <property type="term" value="P:3,4-dihydroxybenzoate metabolic process"/>
    <property type="evidence" value="ECO:0007669"/>
    <property type="project" value="InterPro"/>
</dbReference>
<dbReference type="InterPro" id="IPR050707">
    <property type="entry name" value="HTH_MetabolicPath_Reg"/>
</dbReference>
<keyword evidence="10" id="KW-1185">Reference proteome</keyword>
<reference evidence="9 10" key="1">
    <citation type="submission" date="2018-03" db="EMBL/GenBank/DDBJ databases">
        <title>Actinopolyspora mortivallis from Sahara, screening for active biomolecules.</title>
        <authorList>
            <person name="Selama O."/>
            <person name="Wellington E.M.H."/>
            <person name="Hacene H."/>
        </authorList>
    </citation>
    <scope>NUCLEOTIDE SEQUENCE [LARGE SCALE GENOMIC DNA]</scope>
    <source>
        <strain evidence="9 10">M5A</strain>
    </source>
</reference>
<dbReference type="NCBIfam" id="TIGR02431">
    <property type="entry name" value="pcaR_pcaU"/>
    <property type="match status" value="1"/>
</dbReference>
<evidence type="ECO:0000259" key="8">
    <source>
        <dbReference type="PROSITE" id="PS51078"/>
    </source>
</evidence>
<evidence type="ECO:0000256" key="4">
    <source>
        <dbReference type="ARBA" id="ARBA00023163"/>
    </source>
</evidence>
<dbReference type="InParanoid" id="A0A2T0GUD3"/>
<dbReference type="AlphaFoldDB" id="A0A2T0GUD3"/>
<evidence type="ECO:0000256" key="2">
    <source>
        <dbReference type="ARBA" id="ARBA00023015"/>
    </source>
</evidence>
<evidence type="ECO:0000256" key="5">
    <source>
        <dbReference type="ARBA" id="ARBA00058938"/>
    </source>
</evidence>
<dbReference type="Proteomes" id="UP000239352">
    <property type="component" value="Unassembled WGS sequence"/>
</dbReference>
<dbReference type="InterPro" id="IPR036388">
    <property type="entry name" value="WH-like_DNA-bd_sf"/>
</dbReference>
<protein>
    <recommendedName>
        <fullName evidence="6">Glycerol operon regulatory protein</fullName>
    </recommendedName>
</protein>
<evidence type="ECO:0000313" key="9">
    <source>
        <dbReference type="EMBL" id="PRW62711.1"/>
    </source>
</evidence>
<name>A0A2T0GUD3_ACTMO</name>
<proteinExistence type="predicted"/>
<dbReference type="PANTHER" id="PTHR30136">
    <property type="entry name" value="HELIX-TURN-HELIX TRANSCRIPTIONAL REGULATOR, ICLR FAMILY"/>
    <property type="match status" value="1"/>
</dbReference>
<organism evidence="9 10">
    <name type="scientific">Actinopolyspora mortivallis</name>
    <dbReference type="NCBI Taxonomy" id="33906"/>
    <lineage>
        <taxon>Bacteria</taxon>
        <taxon>Bacillati</taxon>
        <taxon>Actinomycetota</taxon>
        <taxon>Actinomycetes</taxon>
        <taxon>Actinopolysporales</taxon>
        <taxon>Actinopolysporaceae</taxon>
        <taxon>Actinopolyspora</taxon>
    </lineage>
</organism>
<dbReference type="Gene3D" id="3.30.450.40">
    <property type="match status" value="1"/>
</dbReference>
<keyword evidence="4" id="KW-0804">Transcription</keyword>
<dbReference type="GO" id="GO:0003677">
    <property type="term" value="F:DNA binding"/>
    <property type="evidence" value="ECO:0007669"/>
    <property type="project" value="UniProtKB-KW"/>
</dbReference>